<evidence type="ECO:0000313" key="3">
    <source>
        <dbReference type="Proteomes" id="UP000824209"/>
    </source>
</evidence>
<comment type="caution">
    <text evidence="2">The sequence shown here is derived from an EMBL/GenBank/DDBJ whole genome shotgun (WGS) entry which is preliminary data.</text>
</comment>
<dbReference type="NCBIfam" id="TIGR04518">
    <property type="entry name" value="ECF_S_folT_fam"/>
    <property type="match status" value="1"/>
</dbReference>
<feature type="transmembrane region" description="Helical" evidence="1">
    <location>
        <begin position="118"/>
        <end position="137"/>
    </location>
</feature>
<dbReference type="GO" id="GO:0022857">
    <property type="term" value="F:transmembrane transporter activity"/>
    <property type="evidence" value="ECO:0007669"/>
    <property type="project" value="InterPro"/>
</dbReference>
<name>A0A9D2M388_9FIRM</name>
<dbReference type="EMBL" id="DWYA01000052">
    <property type="protein sequence ID" value="HJB39839.1"/>
    <property type="molecule type" value="Genomic_DNA"/>
</dbReference>
<dbReference type="InterPro" id="IPR024529">
    <property type="entry name" value="ECF_trnsprt_substrate-spec"/>
</dbReference>
<keyword evidence="1" id="KW-1133">Transmembrane helix</keyword>
<reference evidence="2" key="1">
    <citation type="journal article" date="2021" name="PeerJ">
        <title>Extensive microbial diversity within the chicken gut microbiome revealed by metagenomics and culture.</title>
        <authorList>
            <person name="Gilroy R."/>
            <person name="Ravi A."/>
            <person name="Getino M."/>
            <person name="Pursley I."/>
            <person name="Horton D.L."/>
            <person name="Alikhan N.F."/>
            <person name="Baker D."/>
            <person name="Gharbi K."/>
            <person name="Hall N."/>
            <person name="Watson M."/>
            <person name="Adriaenssens E.M."/>
            <person name="Foster-Nyarko E."/>
            <person name="Jarju S."/>
            <person name="Secka A."/>
            <person name="Antonio M."/>
            <person name="Oren A."/>
            <person name="Chaudhuri R.R."/>
            <person name="La Ragione R."/>
            <person name="Hildebrand F."/>
            <person name="Pallen M.J."/>
        </authorList>
    </citation>
    <scope>NUCLEOTIDE SEQUENCE</scope>
    <source>
        <strain evidence="2">ChiBcec8-14828</strain>
    </source>
</reference>
<protein>
    <submittedName>
        <fullName evidence="2">Folate family ECF transporter S component</fullName>
    </submittedName>
</protein>
<organism evidence="2 3">
    <name type="scientific">Candidatus Ruthenibacterium avium</name>
    <dbReference type="NCBI Taxonomy" id="2838751"/>
    <lineage>
        <taxon>Bacteria</taxon>
        <taxon>Bacillati</taxon>
        <taxon>Bacillota</taxon>
        <taxon>Clostridia</taxon>
        <taxon>Eubacteriales</taxon>
        <taxon>Oscillospiraceae</taxon>
        <taxon>Ruthenibacterium</taxon>
    </lineage>
</organism>
<dbReference type="InterPro" id="IPR030949">
    <property type="entry name" value="ECF_S_folate_fam"/>
</dbReference>
<dbReference type="Gene3D" id="1.10.1760.20">
    <property type="match status" value="1"/>
</dbReference>
<proteinExistence type="predicted"/>
<evidence type="ECO:0000256" key="1">
    <source>
        <dbReference type="SAM" id="Phobius"/>
    </source>
</evidence>
<evidence type="ECO:0000313" key="2">
    <source>
        <dbReference type="EMBL" id="HJB39839.1"/>
    </source>
</evidence>
<feature type="transmembrane region" description="Helical" evidence="1">
    <location>
        <begin position="49"/>
        <end position="68"/>
    </location>
</feature>
<reference evidence="2" key="2">
    <citation type="submission" date="2021-04" db="EMBL/GenBank/DDBJ databases">
        <authorList>
            <person name="Gilroy R."/>
        </authorList>
    </citation>
    <scope>NUCLEOTIDE SEQUENCE</scope>
    <source>
        <strain evidence="2">ChiBcec8-14828</strain>
    </source>
</reference>
<dbReference type="AlphaFoldDB" id="A0A9D2M388"/>
<accession>A0A9D2M388</accession>
<sequence length="183" mass="20498">MSEITLIPRLKEALSEVRRVKSIAGTAMLAALNLVLNQFTIMVSQMLEIGFAFLTAACAAYLYGPWLAGLAGIVTDTIGYLFRPNGPYFPFFAINEFLLGFIYGCWFYKKPVTLLRTFLACLTVVLVINLCLSPIWLNMMYGNVAIISGIRLIKNMIKLPVDTLVLYTILKTLEKRRPSFGRA</sequence>
<feature type="transmembrane region" description="Helical" evidence="1">
    <location>
        <begin position="88"/>
        <end position="106"/>
    </location>
</feature>
<gene>
    <name evidence="2" type="ORF">H9943_05525</name>
</gene>
<keyword evidence="1" id="KW-0812">Transmembrane</keyword>
<dbReference type="Proteomes" id="UP000824209">
    <property type="component" value="Unassembled WGS sequence"/>
</dbReference>
<keyword evidence="1" id="KW-0472">Membrane</keyword>
<dbReference type="Pfam" id="PF12822">
    <property type="entry name" value="ECF_trnsprt"/>
    <property type="match status" value="1"/>
</dbReference>